<name>A0AAE1TLK5_9EUCA</name>
<sequence>MPALGPTFCVVSKRFRKNYVHRFSASKSLFLFSPWHPLRRAAIFLSTNQFFDYLVMATILLNCVFLAMRDTVAEAE</sequence>
<evidence type="ECO:0000313" key="2">
    <source>
        <dbReference type="Proteomes" id="UP001292094"/>
    </source>
</evidence>
<dbReference type="InterPro" id="IPR043203">
    <property type="entry name" value="VGCC_Ca_Na"/>
</dbReference>
<protein>
    <submittedName>
        <fullName evidence="1">Uncharacterized protein</fullName>
    </submittedName>
</protein>
<accession>A0AAE1TLK5</accession>
<proteinExistence type="predicted"/>
<evidence type="ECO:0000313" key="1">
    <source>
        <dbReference type="EMBL" id="KAK4287750.1"/>
    </source>
</evidence>
<dbReference type="Proteomes" id="UP001292094">
    <property type="component" value="Unassembled WGS sequence"/>
</dbReference>
<keyword evidence="2" id="KW-1185">Reference proteome</keyword>
<dbReference type="GO" id="GO:0005248">
    <property type="term" value="F:voltage-gated sodium channel activity"/>
    <property type="evidence" value="ECO:0007669"/>
    <property type="project" value="TreeGrafter"/>
</dbReference>
<dbReference type="AlphaFoldDB" id="A0AAE1TLK5"/>
<organism evidence="1 2">
    <name type="scientific">Petrolisthes manimaculis</name>
    <dbReference type="NCBI Taxonomy" id="1843537"/>
    <lineage>
        <taxon>Eukaryota</taxon>
        <taxon>Metazoa</taxon>
        <taxon>Ecdysozoa</taxon>
        <taxon>Arthropoda</taxon>
        <taxon>Crustacea</taxon>
        <taxon>Multicrustacea</taxon>
        <taxon>Malacostraca</taxon>
        <taxon>Eumalacostraca</taxon>
        <taxon>Eucarida</taxon>
        <taxon>Decapoda</taxon>
        <taxon>Pleocyemata</taxon>
        <taxon>Anomura</taxon>
        <taxon>Galatheoidea</taxon>
        <taxon>Porcellanidae</taxon>
        <taxon>Petrolisthes</taxon>
    </lineage>
</organism>
<comment type="caution">
    <text evidence="1">The sequence shown here is derived from an EMBL/GenBank/DDBJ whole genome shotgun (WGS) entry which is preliminary data.</text>
</comment>
<dbReference type="PANTHER" id="PTHR10037">
    <property type="entry name" value="VOLTAGE-GATED CATION CHANNEL CALCIUM AND SODIUM"/>
    <property type="match status" value="1"/>
</dbReference>
<dbReference type="GO" id="GO:0019228">
    <property type="term" value="P:neuronal action potential"/>
    <property type="evidence" value="ECO:0007669"/>
    <property type="project" value="TreeGrafter"/>
</dbReference>
<gene>
    <name evidence="1" type="ORF">Pmani_039186</name>
</gene>
<dbReference type="GO" id="GO:0086010">
    <property type="term" value="P:membrane depolarization during action potential"/>
    <property type="evidence" value="ECO:0007669"/>
    <property type="project" value="TreeGrafter"/>
</dbReference>
<reference evidence="1" key="1">
    <citation type="submission" date="2023-11" db="EMBL/GenBank/DDBJ databases">
        <title>Genome assemblies of two species of porcelain crab, Petrolisthes cinctipes and Petrolisthes manimaculis (Anomura: Porcellanidae).</title>
        <authorList>
            <person name="Angst P."/>
        </authorList>
    </citation>
    <scope>NUCLEOTIDE SEQUENCE</scope>
    <source>
        <strain evidence="1">PB745_02</strain>
        <tissue evidence="1">Gill</tissue>
    </source>
</reference>
<dbReference type="GO" id="GO:0001518">
    <property type="term" value="C:voltage-gated sodium channel complex"/>
    <property type="evidence" value="ECO:0007669"/>
    <property type="project" value="TreeGrafter"/>
</dbReference>
<dbReference type="EMBL" id="JAWZYT010006670">
    <property type="protein sequence ID" value="KAK4287750.1"/>
    <property type="molecule type" value="Genomic_DNA"/>
</dbReference>
<dbReference type="PANTHER" id="PTHR10037:SF62">
    <property type="entry name" value="SODIUM CHANNEL PROTEIN 60E"/>
    <property type="match status" value="1"/>
</dbReference>